<accession>A0A1W9HYA6</accession>
<organism evidence="2 3">
    <name type="scientific">Candidatus Raskinella chloraquaticus</name>
    <dbReference type="NCBI Taxonomy" id="1951219"/>
    <lineage>
        <taxon>Bacteria</taxon>
        <taxon>Pseudomonadati</taxon>
        <taxon>Pseudomonadota</taxon>
        <taxon>Alphaproteobacteria</taxon>
        <taxon>Hyphomicrobiales</taxon>
        <taxon>Phreatobacteraceae</taxon>
        <taxon>Candidatus Raskinella</taxon>
    </lineage>
</organism>
<dbReference type="PANTHER" id="PTHR30024">
    <property type="entry name" value="ALIPHATIC SULFONATES-BINDING PROTEIN-RELATED"/>
    <property type="match status" value="1"/>
</dbReference>
<evidence type="ECO:0000313" key="2">
    <source>
        <dbReference type="EMBL" id="OQW52302.1"/>
    </source>
</evidence>
<dbReference type="RefSeq" id="WP_376800657.1">
    <property type="nucleotide sequence ID" value="NZ_DBNB01000001.1"/>
</dbReference>
<dbReference type="Gene3D" id="3.40.190.10">
    <property type="entry name" value="Periplasmic binding protein-like II"/>
    <property type="match status" value="2"/>
</dbReference>
<dbReference type="PROSITE" id="PS51257">
    <property type="entry name" value="PROKAR_LIPOPROTEIN"/>
    <property type="match status" value="1"/>
</dbReference>
<dbReference type="STRING" id="1827387.A4S15_08325"/>
<gene>
    <name evidence="2" type="ORF">A4S15_08325</name>
</gene>
<evidence type="ECO:0000256" key="1">
    <source>
        <dbReference type="SAM" id="SignalP"/>
    </source>
</evidence>
<evidence type="ECO:0008006" key="4">
    <source>
        <dbReference type="Google" id="ProtNLM"/>
    </source>
</evidence>
<dbReference type="SUPFAM" id="SSF53850">
    <property type="entry name" value="Periplasmic binding protein-like II"/>
    <property type="match status" value="1"/>
</dbReference>
<dbReference type="PANTHER" id="PTHR30024:SF17">
    <property type="entry name" value="SOLUTE-BINDING PROTEIN FAMILY 3_N-TERMINAL DOMAIN-CONTAINING PROTEIN"/>
    <property type="match status" value="1"/>
</dbReference>
<keyword evidence="1" id="KW-0732">Signal</keyword>
<evidence type="ECO:0000313" key="3">
    <source>
        <dbReference type="Proteomes" id="UP000192872"/>
    </source>
</evidence>
<comment type="caution">
    <text evidence="2">The sequence shown here is derived from an EMBL/GenBank/DDBJ whole genome shotgun (WGS) entry which is preliminary data.</text>
</comment>
<feature type="signal peptide" evidence="1">
    <location>
        <begin position="1"/>
        <end position="25"/>
    </location>
</feature>
<dbReference type="EMBL" id="LWDL01000014">
    <property type="protein sequence ID" value="OQW52302.1"/>
    <property type="molecule type" value="Genomic_DNA"/>
</dbReference>
<sequence length="291" mass="32048">MLNRRKLVASVMIGFACLSAMPAHAQEKIRFAVTDIDGLESLQREFGPFKEAFEKASKLRVDFFPVSGRTAAVEAMNAGQVDFVLTGPAEYVVFNARLKAVPVVVWERPNYRSSIVVLDESPIRSLTELKGKKISFGEIGSTSQHLAPATILSDGGLNYGKDYEPVFLKLNVAAEALLRNDIAAIGMNQTHLERITKAFPNRKFRTLGEGANLPNDLIVASSKVNPDVVETVRKTFRDHGLALLAAVTTTKENAKFIGGSFQYTVSDRDYDGVRKMFVNVGVREFTQFIGN</sequence>
<proteinExistence type="predicted"/>
<feature type="chain" id="PRO_5012280928" description="Phosphonate-binding protein" evidence="1">
    <location>
        <begin position="26"/>
        <end position="291"/>
    </location>
</feature>
<dbReference type="Proteomes" id="UP000192872">
    <property type="component" value="Unassembled WGS sequence"/>
</dbReference>
<reference evidence="2 3" key="1">
    <citation type="journal article" date="2017" name="Water Res.">
        <title>Comammox in drinking water systems.</title>
        <authorList>
            <person name="Wang Y."/>
            <person name="Ma L."/>
            <person name="Mao Y."/>
            <person name="Jiang X."/>
            <person name="Xia Y."/>
            <person name="Yu K."/>
            <person name="Li B."/>
            <person name="Zhang T."/>
        </authorList>
    </citation>
    <scope>NUCLEOTIDE SEQUENCE [LARGE SCALE GENOMIC DNA]</scope>
    <source>
        <strain evidence="2">SG_bin8</strain>
    </source>
</reference>
<protein>
    <recommendedName>
        <fullName evidence="4">Phosphonate-binding protein</fullName>
    </recommendedName>
</protein>
<dbReference type="AlphaFoldDB" id="A0A1W9HYA6"/>
<name>A0A1W9HYA6_9HYPH</name>
<dbReference type="Pfam" id="PF12974">
    <property type="entry name" value="Phosphonate-bd"/>
    <property type="match status" value="1"/>
</dbReference>